<evidence type="ECO:0000256" key="1">
    <source>
        <dbReference type="SAM" id="MobiDB-lite"/>
    </source>
</evidence>
<dbReference type="EMBL" id="KL596644">
    <property type="protein sequence ID" value="KER31551.1"/>
    <property type="molecule type" value="Genomic_DNA"/>
</dbReference>
<accession>A0A074ZWQ4</accession>
<name>A0A074ZWQ4_OPIVI</name>
<evidence type="ECO:0000313" key="2">
    <source>
        <dbReference type="EMBL" id="KER31551.1"/>
    </source>
</evidence>
<dbReference type="GeneID" id="20316383"/>
<evidence type="ECO:0000313" key="3">
    <source>
        <dbReference type="Proteomes" id="UP000054324"/>
    </source>
</evidence>
<feature type="region of interest" description="Disordered" evidence="1">
    <location>
        <begin position="180"/>
        <end position="202"/>
    </location>
</feature>
<dbReference type="RefSeq" id="XP_009164647.1">
    <property type="nucleotide sequence ID" value="XM_009166383.1"/>
</dbReference>
<keyword evidence="3" id="KW-1185">Reference proteome</keyword>
<reference evidence="2 3" key="1">
    <citation type="submission" date="2013-11" db="EMBL/GenBank/DDBJ databases">
        <title>Opisthorchis viverrini - life in the bile duct.</title>
        <authorList>
            <person name="Young N.D."/>
            <person name="Nagarajan N."/>
            <person name="Lin S.J."/>
            <person name="Korhonen P.K."/>
            <person name="Jex A.R."/>
            <person name="Hall R.S."/>
            <person name="Safavi-Hemami H."/>
            <person name="Kaewkong W."/>
            <person name="Bertrand D."/>
            <person name="Gao S."/>
            <person name="Seet Q."/>
            <person name="Wongkham S."/>
            <person name="Teh B.T."/>
            <person name="Wongkham C."/>
            <person name="Intapan P.M."/>
            <person name="Maleewong W."/>
            <person name="Yang X."/>
            <person name="Hu M."/>
            <person name="Wang Z."/>
            <person name="Hofmann A."/>
            <person name="Sternberg P.W."/>
            <person name="Tan P."/>
            <person name="Wang J."/>
            <person name="Gasser R.B."/>
        </authorList>
    </citation>
    <scope>NUCLEOTIDE SEQUENCE [LARGE SCALE GENOMIC DNA]</scope>
</reference>
<dbReference type="Proteomes" id="UP000054324">
    <property type="component" value="Unassembled WGS sequence"/>
</dbReference>
<protein>
    <submittedName>
        <fullName evidence="2">Uncharacterized protein</fullName>
    </submittedName>
</protein>
<dbReference type="KEGG" id="ovi:T265_02195"/>
<dbReference type="OrthoDB" id="8963429at2759"/>
<dbReference type="CTD" id="20316383"/>
<dbReference type="AlphaFoldDB" id="A0A074ZWQ4"/>
<gene>
    <name evidence="2" type="ORF">T265_02195</name>
</gene>
<sequence>MQRIKEHNAAVRRHDALSLICKYEDREGHKFNLENAKILAFGDMRHGREFLEAWHSMADEINRCIGLFPIYVPLRAKDQHLNRNTKEGSDIVQLVRDLAIREPFQIYRSHSKWTEQSPQPSTRKPKPDTVVLERPSFASASWIATNFSKQAGVTVTLGPAPVEELYRTVIQKVHEADSKFVPKHSTHLDEPQAARKDSATSG</sequence>
<proteinExistence type="predicted"/>
<organism evidence="2 3">
    <name type="scientific">Opisthorchis viverrini</name>
    <name type="common">Southeast Asian liver fluke</name>
    <dbReference type="NCBI Taxonomy" id="6198"/>
    <lineage>
        <taxon>Eukaryota</taxon>
        <taxon>Metazoa</taxon>
        <taxon>Spiralia</taxon>
        <taxon>Lophotrochozoa</taxon>
        <taxon>Platyhelminthes</taxon>
        <taxon>Trematoda</taxon>
        <taxon>Digenea</taxon>
        <taxon>Opisthorchiida</taxon>
        <taxon>Opisthorchiata</taxon>
        <taxon>Opisthorchiidae</taxon>
        <taxon>Opisthorchis</taxon>
    </lineage>
</organism>